<evidence type="ECO:0000313" key="2">
    <source>
        <dbReference type="EMBL" id="CAB1459217.1"/>
    </source>
</evidence>
<reference evidence="2" key="1">
    <citation type="submission" date="2020-03" db="EMBL/GenBank/DDBJ databases">
        <authorList>
            <person name="Weist P."/>
        </authorList>
    </citation>
    <scope>NUCLEOTIDE SEQUENCE</scope>
</reference>
<dbReference type="Proteomes" id="UP001153269">
    <property type="component" value="Unassembled WGS sequence"/>
</dbReference>
<name>A0A9N7VTW8_PLEPL</name>
<accession>A0A9N7VTW8</accession>
<comment type="caution">
    <text evidence="2">The sequence shown here is derived from an EMBL/GenBank/DDBJ whole genome shotgun (WGS) entry which is preliminary data.</text>
</comment>
<sequence length="283" mass="31048">MQDIQPAVWCMEVTSRHRTAGRSVPPLSEIQFVWRRFGLKVQIVSLGLVPTSSAFRAELTHYMPAFVSMAGASNPAVRIRPDKMFGQALHLPSGLTPPRRGAAPRPIRSSDSSLSSSTFTSAPSPPSLIDCHLLVPPDNDAIDFALRGQAMTSKAFVPSSRLKIPFRAQAWIRLSGDVEETWRRRGGDVEETWRRRGGDVEETWRRRGGDTSSLGSFFLGANLVSGGGLFLGGKRGPLLYFGFLVARLLSPRSPITQFELTLPVQGEPRPGATHCYNSSNTMK</sequence>
<feature type="region of interest" description="Disordered" evidence="1">
    <location>
        <begin position="90"/>
        <end position="123"/>
    </location>
</feature>
<dbReference type="AlphaFoldDB" id="A0A9N7VTW8"/>
<proteinExistence type="predicted"/>
<gene>
    <name evidence="2" type="ORF">PLEPLA_LOCUS47054</name>
</gene>
<keyword evidence="3" id="KW-1185">Reference proteome</keyword>
<organism evidence="2 3">
    <name type="scientific">Pleuronectes platessa</name>
    <name type="common">European plaice</name>
    <dbReference type="NCBI Taxonomy" id="8262"/>
    <lineage>
        <taxon>Eukaryota</taxon>
        <taxon>Metazoa</taxon>
        <taxon>Chordata</taxon>
        <taxon>Craniata</taxon>
        <taxon>Vertebrata</taxon>
        <taxon>Euteleostomi</taxon>
        <taxon>Actinopterygii</taxon>
        <taxon>Neopterygii</taxon>
        <taxon>Teleostei</taxon>
        <taxon>Neoteleostei</taxon>
        <taxon>Acanthomorphata</taxon>
        <taxon>Carangaria</taxon>
        <taxon>Pleuronectiformes</taxon>
        <taxon>Pleuronectoidei</taxon>
        <taxon>Pleuronectidae</taxon>
        <taxon>Pleuronectes</taxon>
    </lineage>
</organism>
<feature type="compositionally biased region" description="Low complexity" evidence="1">
    <location>
        <begin position="97"/>
        <end position="122"/>
    </location>
</feature>
<protein>
    <submittedName>
        <fullName evidence="2">Uncharacterized protein</fullName>
    </submittedName>
</protein>
<dbReference type="EMBL" id="CADEAL010004421">
    <property type="protein sequence ID" value="CAB1459217.1"/>
    <property type="molecule type" value="Genomic_DNA"/>
</dbReference>
<evidence type="ECO:0000256" key="1">
    <source>
        <dbReference type="SAM" id="MobiDB-lite"/>
    </source>
</evidence>
<evidence type="ECO:0000313" key="3">
    <source>
        <dbReference type="Proteomes" id="UP001153269"/>
    </source>
</evidence>